<dbReference type="PANTHER" id="PTHR40980">
    <property type="entry name" value="PLUG DOMAIN-CONTAINING PROTEIN"/>
    <property type="match status" value="1"/>
</dbReference>
<feature type="domain" description="TonB-dependent receptor plug" evidence="7">
    <location>
        <begin position="255"/>
        <end position="350"/>
    </location>
</feature>
<keyword evidence="5" id="KW-0732">Signal</keyword>
<dbReference type="InterPro" id="IPR037066">
    <property type="entry name" value="Plug_dom_sf"/>
</dbReference>
<dbReference type="InterPro" id="IPR013784">
    <property type="entry name" value="Carb-bd-like_fold"/>
</dbReference>
<evidence type="ECO:0000259" key="6">
    <source>
        <dbReference type="Pfam" id="PF00593"/>
    </source>
</evidence>
<feature type="chain" id="PRO_5016311076" evidence="5">
    <location>
        <begin position="28"/>
        <end position="1037"/>
    </location>
</feature>
<keyword evidence="8" id="KW-0675">Receptor</keyword>
<comment type="subcellular location">
    <subcellularLocation>
        <location evidence="1 4">Cell outer membrane</location>
    </subcellularLocation>
</comment>
<evidence type="ECO:0000313" key="9">
    <source>
        <dbReference type="Proteomes" id="UP000248330"/>
    </source>
</evidence>
<dbReference type="SUPFAM" id="SSF49452">
    <property type="entry name" value="Starch-binding domain-like"/>
    <property type="match status" value="1"/>
</dbReference>
<keyword evidence="3" id="KW-0998">Cell outer membrane</keyword>
<proteinExistence type="inferred from homology"/>
<evidence type="ECO:0000256" key="5">
    <source>
        <dbReference type="SAM" id="SignalP"/>
    </source>
</evidence>
<evidence type="ECO:0000256" key="2">
    <source>
        <dbReference type="ARBA" id="ARBA00023136"/>
    </source>
</evidence>
<evidence type="ECO:0000256" key="4">
    <source>
        <dbReference type="RuleBase" id="RU003357"/>
    </source>
</evidence>
<evidence type="ECO:0000256" key="1">
    <source>
        <dbReference type="ARBA" id="ARBA00004442"/>
    </source>
</evidence>
<comment type="caution">
    <text evidence="8">The sequence shown here is derived from an EMBL/GenBank/DDBJ whole genome shotgun (WGS) entry which is preliminary data.</text>
</comment>
<dbReference type="InterPro" id="IPR036942">
    <property type="entry name" value="Beta-barrel_TonB_sf"/>
</dbReference>
<dbReference type="RefSeq" id="WP_170123837.1">
    <property type="nucleotide sequence ID" value="NZ_CAWNXA010000001.1"/>
</dbReference>
<dbReference type="Pfam" id="PF00593">
    <property type="entry name" value="TonB_dep_Rec_b-barrel"/>
    <property type="match status" value="1"/>
</dbReference>
<dbReference type="EMBL" id="QICN01000001">
    <property type="protein sequence ID" value="PXV71142.1"/>
    <property type="molecule type" value="Genomic_DNA"/>
</dbReference>
<dbReference type="InterPro" id="IPR000531">
    <property type="entry name" value="Beta-barrel_TonB"/>
</dbReference>
<keyword evidence="9" id="KW-1185">Reference proteome</keyword>
<dbReference type="PANTHER" id="PTHR40980:SF5">
    <property type="entry name" value="TONB-DEPENDENT RECEPTOR"/>
    <property type="match status" value="1"/>
</dbReference>
<dbReference type="SUPFAM" id="SSF56935">
    <property type="entry name" value="Porins"/>
    <property type="match status" value="1"/>
</dbReference>
<dbReference type="AlphaFoldDB" id="A0A318EJS3"/>
<dbReference type="Gene3D" id="2.40.170.20">
    <property type="entry name" value="TonB-dependent receptor, beta-barrel domain"/>
    <property type="match status" value="1"/>
</dbReference>
<dbReference type="Gene3D" id="2.170.130.10">
    <property type="entry name" value="TonB-dependent receptor, plug domain"/>
    <property type="match status" value="1"/>
</dbReference>
<accession>A0A318EJS3</accession>
<keyword evidence="4" id="KW-0798">TonB box</keyword>
<evidence type="ECO:0000259" key="7">
    <source>
        <dbReference type="Pfam" id="PF07715"/>
    </source>
</evidence>
<sequence>MRRHPRFSLFPAALALAALLLSHGAAAAELYLSVFLQANPLKGVDVELNDRFVGVTGARGDVTTELYAGRHVVRLVKNGAPLTEYAFAVKEGENAEISIGFTDFQKKPDVAIDIYQPGTASGATGELSGVIADADGAAVVGAQVAVEPGVAQATTDERGVYSLTVPRGEYRLTVTHPDYEAVKSGAIRVIANVGVAANISLTPKQAEPAEAPVAAVPAPGATVAAPPSGVEEVVALGSYKPLESTVETERFSLAVTDAISIDELLRIGDSDVAATLRRIVGVSVTGGRYAVVRGLDGRYISATLNGNLMPSTDPFRRDVQLDLFPNDILGGIEIQKTFTADMPGDTTGGIIKIKTRDLPENYVNSLSASLGYVTGTTGEDLLTYEGSGSDGLGMDDGLRDLPGAIYAATNGGRDFSVCQFEGQQNCVERARAAELATLLPNIYNVRRESAAPDFGLGYTLGNVFDRDIGTVGMYGSVSYDTGAKSRQDAVINIPNVRNSSYARDEFETTLNGYFVAGIESDDGWEVLSKTMVLRSTEDTTEVEVGVDPANDQLFEEYLIEWVERQFLAQQFEGEWFLFDDHELNWRAGLSQTRRDAPDRRSYEYQASIVDGQAGTPAVIVNTVERSYAELTEDGVDLGVDYLIPFELNDKIFLDVQVGALFNRRERESELVRIGFRGGNNVDRTQDLESLLTPENFANGTFTLAATSTDTDAYDAEQESVAYYLSTTTTIADVLTIIAGIRQDEFTQKIEFPNASVDPVEIDSNEALPSLGLIYQLGASWQLRAGYGKTVSRPNITENAPTRFFDERGRQFIGCTAAQAPACTPSLIDNYDLRAEYYFNDDRDSVSLALFWKDISDPIERAVPFISGQAQDSLTFRNQESAMIGGIEIDASVTALDMANHALTIAANVAFIESEINLDAQGRQLELDPNRELQGQSPFLANLQFAYDHFPSAQKVTLLANYFDDRIDIVAGRPDTPIYEVGRATVNLNYEKEFANSSKISFKAKNLLDEEIQYEQNGRIIESYSEGTEFSVGYTYKF</sequence>
<reference evidence="8 9" key="1">
    <citation type="submission" date="2018-04" db="EMBL/GenBank/DDBJ databases">
        <title>Genomic Encyclopedia of Type Strains, Phase IV (KMG-IV): sequencing the most valuable type-strain genomes for metagenomic binning, comparative biology and taxonomic classification.</title>
        <authorList>
            <person name="Goeker M."/>
        </authorList>
    </citation>
    <scope>NUCLEOTIDE SEQUENCE [LARGE SCALE GENOMIC DNA]</scope>
    <source>
        <strain evidence="8 9">DSM 104150</strain>
    </source>
</reference>
<protein>
    <submittedName>
        <fullName evidence="8">Outer membrane receptor protein involved in Fe transport</fullName>
    </submittedName>
</protein>
<dbReference type="Pfam" id="PF13620">
    <property type="entry name" value="CarboxypepD_reg"/>
    <property type="match status" value="1"/>
</dbReference>
<organism evidence="8 9">
    <name type="scientific">Sinimarinibacterium flocculans</name>
    <dbReference type="NCBI Taxonomy" id="985250"/>
    <lineage>
        <taxon>Bacteria</taxon>
        <taxon>Pseudomonadati</taxon>
        <taxon>Pseudomonadota</taxon>
        <taxon>Gammaproteobacteria</taxon>
        <taxon>Nevskiales</taxon>
        <taxon>Nevskiaceae</taxon>
        <taxon>Sinimarinibacterium</taxon>
    </lineage>
</organism>
<feature type="signal peptide" evidence="5">
    <location>
        <begin position="1"/>
        <end position="27"/>
    </location>
</feature>
<dbReference type="Pfam" id="PF07715">
    <property type="entry name" value="Plug"/>
    <property type="match status" value="1"/>
</dbReference>
<name>A0A318EJS3_9GAMM</name>
<keyword evidence="2 4" id="KW-0472">Membrane</keyword>
<dbReference type="GO" id="GO:0009279">
    <property type="term" value="C:cell outer membrane"/>
    <property type="evidence" value="ECO:0007669"/>
    <property type="project" value="UniProtKB-SubCell"/>
</dbReference>
<comment type="similarity">
    <text evidence="4">Belongs to the TonB-dependent receptor family.</text>
</comment>
<dbReference type="Proteomes" id="UP000248330">
    <property type="component" value="Unassembled WGS sequence"/>
</dbReference>
<dbReference type="InterPro" id="IPR012910">
    <property type="entry name" value="Plug_dom"/>
</dbReference>
<evidence type="ECO:0000256" key="3">
    <source>
        <dbReference type="ARBA" id="ARBA00023237"/>
    </source>
</evidence>
<feature type="domain" description="TonB-dependent receptor-like beta-barrel" evidence="6">
    <location>
        <begin position="621"/>
        <end position="1006"/>
    </location>
</feature>
<dbReference type="Gene3D" id="2.60.40.1120">
    <property type="entry name" value="Carboxypeptidase-like, regulatory domain"/>
    <property type="match status" value="1"/>
</dbReference>
<evidence type="ECO:0000313" key="8">
    <source>
        <dbReference type="EMBL" id="PXV71142.1"/>
    </source>
</evidence>
<dbReference type="GO" id="GO:0030246">
    <property type="term" value="F:carbohydrate binding"/>
    <property type="evidence" value="ECO:0007669"/>
    <property type="project" value="InterPro"/>
</dbReference>
<gene>
    <name evidence="8" type="ORF">C8D93_101183</name>
</gene>